<dbReference type="Pfam" id="PF01547">
    <property type="entry name" value="SBP_bac_1"/>
    <property type="match status" value="1"/>
</dbReference>
<dbReference type="Proteomes" id="UP000245921">
    <property type="component" value="Unassembled WGS sequence"/>
</dbReference>
<dbReference type="PANTHER" id="PTHR43649">
    <property type="entry name" value="ARABINOSE-BINDING PROTEIN-RELATED"/>
    <property type="match status" value="1"/>
</dbReference>
<reference evidence="1 2" key="1">
    <citation type="submission" date="2018-05" db="EMBL/GenBank/DDBJ databases">
        <title>Genomic Encyclopedia of Type Strains, Phase IV (KMG-IV): sequencing the most valuable type-strain genomes for metagenomic binning, comparative biology and taxonomic classification.</title>
        <authorList>
            <person name="Goeker M."/>
        </authorList>
    </citation>
    <scope>NUCLEOTIDE SEQUENCE [LARGE SCALE GENOMIC DNA]</scope>
    <source>
        <strain evidence="1 2">DSM 24906</strain>
    </source>
</reference>
<dbReference type="Gene3D" id="3.40.190.10">
    <property type="entry name" value="Periplasmic binding protein-like II"/>
    <property type="match status" value="2"/>
</dbReference>
<dbReference type="SUPFAM" id="SSF53850">
    <property type="entry name" value="Periplasmic binding protein-like II"/>
    <property type="match status" value="1"/>
</dbReference>
<proteinExistence type="predicted"/>
<dbReference type="InterPro" id="IPR050490">
    <property type="entry name" value="Bact_solute-bd_prot1"/>
</dbReference>
<gene>
    <name evidence="1" type="ORF">C7380_12010</name>
</gene>
<dbReference type="RefSeq" id="WP_206050595.1">
    <property type="nucleotide sequence ID" value="NZ_QGGI01000020.1"/>
</dbReference>
<sequence>MKKSIILITLILMMSITTFSKTKIVFWTAPNPNQEVFWKEMVERYNSQSKDIEIQWSTIPAAGSSEESILTAIASGRAPDISTNIFSGFAAQLSELEILVPLSDMEGFDQLIKNRKMENIIKTWEYNKKSYIIPLYSNSVLMWWRKDILKEFGWETPPRTYSDIYKLSKQIQEKGKNNYSIRVIQGRNWNDRWFDYITYFYAATQGQSYLDLNKYRANISGEQAKEIAKFIETMFQNKWTAVDLGEAAFYRGYIAGSLKGPWEIAYAKNQFPKIFEQIILSTPPVPDNYPKDKPVYTFADSKGLVIFETSKHKKEAWDFVK</sequence>
<dbReference type="AlphaFoldDB" id="A0AA45C531"/>
<keyword evidence="1" id="KW-0762">Sugar transport</keyword>
<comment type="caution">
    <text evidence="1">The sequence shown here is derived from an EMBL/GenBank/DDBJ whole genome shotgun (WGS) entry which is preliminary data.</text>
</comment>
<name>A0AA45C531_9BACT</name>
<evidence type="ECO:0000313" key="2">
    <source>
        <dbReference type="Proteomes" id="UP000245921"/>
    </source>
</evidence>
<accession>A0AA45C531</accession>
<protein>
    <submittedName>
        <fullName evidence="1">Multiple sugar transport system substrate-binding protein</fullName>
    </submittedName>
</protein>
<keyword evidence="2" id="KW-1185">Reference proteome</keyword>
<dbReference type="EMBL" id="QGGI01000020">
    <property type="protein sequence ID" value="PWJ88072.1"/>
    <property type="molecule type" value="Genomic_DNA"/>
</dbReference>
<dbReference type="InterPro" id="IPR006059">
    <property type="entry name" value="SBP"/>
</dbReference>
<keyword evidence="1" id="KW-0813">Transport</keyword>
<organism evidence="1 2">
    <name type="scientific">Oceanotoga teriensis</name>
    <dbReference type="NCBI Taxonomy" id="515440"/>
    <lineage>
        <taxon>Bacteria</taxon>
        <taxon>Thermotogati</taxon>
        <taxon>Thermotogota</taxon>
        <taxon>Thermotogae</taxon>
        <taxon>Petrotogales</taxon>
        <taxon>Petrotogaceae</taxon>
        <taxon>Oceanotoga</taxon>
    </lineage>
</organism>
<evidence type="ECO:0000313" key="1">
    <source>
        <dbReference type="EMBL" id="PWJ88072.1"/>
    </source>
</evidence>
<dbReference type="PANTHER" id="PTHR43649:SF13">
    <property type="entry name" value="CARBOHYDRATE ABC TRANSPORTER SUBSTRATE-BINDING PROTEIN"/>
    <property type="match status" value="1"/>
</dbReference>